<comment type="caution">
    <text evidence="2">The sequence shown here is derived from an EMBL/GenBank/DDBJ whole genome shotgun (WGS) entry which is preliminary data.</text>
</comment>
<proteinExistence type="predicted"/>
<dbReference type="EMBL" id="JBHRVV010000001">
    <property type="protein sequence ID" value="MFC3457211.1"/>
    <property type="molecule type" value="Genomic_DNA"/>
</dbReference>
<evidence type="ECO:0000256" key="1">
    <source>
        <dbReference type="SAM" id="MobiDB-lite"/>
    </source>
</evidence>
<evidence type="ECO:0000313" key="3">
    <source>
        <dbReference type="Proteomes" id="UP001595665"/>
    </source>
</evidence>
<protein>
    <submittedName>
        <fullName evidence="2">Uncharacterized protein</fullName>
    </submittedName>
</protein>
<name>A0ABV7PDH7_9BURK</name>
<sequence length="65" mass="7292">MSTKQPTPFPGARFMVSPSGQKADWAHPAEIATRCPDWTDCTDMGDVEFDLFMEERRGKYPALVA</sequence>
<dbReference type="Proteomes" id="UP001595665">
    <property type="component" value="Unassembled WGS sequence"/>
</dbReference>
<dbReference type="RefSeq" id="WP_379733406.1">
    <property type="nucleotide sequence ID" value="NZ_JBHRVV010000001.1"/>
</dbReference>
<gene>
    <name evidence="2" type="ORF">ACFOPH_02960</name>
</gene>
<reference evidence="3" key="1">
    <citation type="journal article" date="2019" name="Int. J. Syst. Evol. Microbiol.">
        <title>The Global Catalogue of Microorganisms (GCM) 10K type strain sequencing project: providing services to taxonomists for standard genome sequencing and annotation.</title>
        <authorList>
            <consortium name="The Broad Institute Genomics Platform"/>
            <consortium name="The Broad Institute Genome Sequencing Center for Infectious Disease"/>
            <person name="Wu L."/>
            <person name="Ma J."/>
        </authorList>
    </citation>
    <scope>NUCLEOTIDE SEQUENCE [LARGE SCALE GENOMIC DNA]</scope>
    <source>
        <strain evidence="3">CCM 7480</strain>
    </source>
</reference>
<accession>A0ABV7PDH7</accession>
<organism evidence="2 3">
    <name type="scientific">Massilia haematophila</name>
    <dbReference type="NCBI Taxonomy" id="457923"/>
    <lineage>
        <taxon>Bacteria</taxon>
        <taxon>Pseudomonadati</taxon>
        <taxon>Pseudomonadota</taxon>
        <taxon>Betaproteobacteria</taxon>
        <taxon>Burkholderiales</taxon>
        <taxon>Oxalobacteraceae</taxon>
        <taxon>Telluria group</taxon>
        <taxon>Massilia</taxon>
    </lineage>
</organism>
<evidence type="ECO:0000313" key="2">
    <source>
        <dbReference type="EMBL" id="MFC3457211.1"/>
    </source>
</evidence>
<keyword evidence="3" id="KW-1185">Reference proteome</keyword>
<feature type="region of interest" description="Disordered" evidence="1">
    <location>
        <begin position="1"/>
        <end position="21"/>
    </location>
</feature>